<proteinExistence type="predicted"/>
<evidence type="ECO:0000256" key="1">
    <source>
        <dbReference type="ARBA" id="ARBA00004141"/>
    </source>
</evidence>
<keyword evidence="5 6" id="KW-0472">Membrane</keyword>
<feature type="transmembrane region" description="Helical" evidence="6">
    <location>
        <begin position="127"/>
        <end position="152"/>
    </location>
</feature>
<comment type="subcellular location">
    <subcellularLocation>
        <location evidence="1">Membrane</location>
        <topology evidence="1">Multi-pass membrane protein</topology>
    </subcellularLocation>
</comment>
<evidence type="ECO:0000259" key="7">
    <source>
        <dbReference type="Pfam" id="PF05140"/>
    </source>
</evidence>
<protein>
    <recommendedName>
        <fullName evidence="7">ResB-like domain-containing protein</fullName>
    </recommendedName>
</protein>
<feature type="transmembrane region" description="Helical" evidence="6">
    <location>
        <begin position="57"/>
        <end position="78"/>
    </location>
</feature>
<gene>
    <name evidence="8" type="ORF">AMPC_04790</name>
</gene>
<keyword evidence="4 6" id="KW-1133">Transmembrane helix</keyword>
<feature type="domain" description="ResB-like" evidence="7">
    <location>
        <begin position="47"/>
        <end position="167"/>
    </location>
</feature>
<dbReference type="InterPro" id="IPR007816">
    <property type="entry name" value="ResB-like_domain"/>
</dbReference>
<keyword evidence="2 6" id="KW-0812">Transmembrane</keyword>
<accession>A0ABN6N333</accession>
<evidence type="ECO:0000256" key="2">
    <source>
        <dbReference type="ARBA" id="ARBA00022692"/>
    </source>
</evidence>
<dbReference type="Proteomes" id="UP001162734">
    <property type="component" value="Chromosome"/>
</dbReference>
<dbReference type="EMBL" id="AP025592">
    <property type="protein sequence ID" value="BDG07366.1"/>
    <property type="molecule type" value="Genomic_DNA"/>
</dbReference>
<evidence type="ECO:0000313" key="8">
    <source>
        <dbReference type="EMBL" id="BDG07366.1"/>
    </source>
</evidence>
<evidence type="ECO:0000256" key="4">
    <source>
        <dbReference type="ARBA" id="ARBA00022989"/>
    </source>
</evidence>
<name>A0ABN6N333_9BACT</name>
<sequence>MAVLRHVLGWLRSPRLALGLIAFLAAWCGVGAWASFARGSAPAPGWAAATGLDRPFSSWPFLAGNALLFASTAACALPRWRRCLAASRGALPPGAAPFPARPGQDLESFLRARGFARRGDALVRWRAGFWGGWILHLGLLGLLASVAVQQLFHDEGLFRLASGEAVSLDQPGVVFGRERGPLAPESPPAVEATLAAFDPFQRQAGYVIDRRSRLGLRSRAGRLTATLDRAAGVTFEGIDFFQAIPTGLALRLEWPDGRYTVLDLLEAGEHRSVVGVDDPMLGRGTFVAESERDVHDQAGTGRLSVRFETAEGARLVSDAAPFGPTGARLARVDRWGEYKYSRDPGLPGVLASFLLLLAGSALLAVPAGVARLGGEGEPWAGLVFVQRGGEALRSDWEGAASVEGDGEE</sequence>
<evidence type="ECO:0000256" key="6">
    <source>
        <dbReference type="SAM" id="Phobius"/>
    </source>
</evidence>
<evidence type="ECO:0000256" key="5">
    <source>
        <dbReference type="ARBA" id="ARBA00023136"/>
    </source>
</evidence>
<dbReference type="RefSeq" id="WP_248344049.1">
    <property type="nucleotide sequence ID" value="NZ_AP025592.1"/>
</dbReference>
<evidence type="ECO:0000313" key="9">
    <source>
        <dbReference type="Proteomes" id="UP001162734"/>
    </source>
</evidence>
<keyword evidence="3" id="KW-0201">Cytochrome c-type biogenesis</keyword>
<evidence type="ECO:0000256" key="3">
    <source>
        <dbReference type="ARBA" id="ARBA00022748"/>
    </source>
</evidence>
<dbReference type="Pfam" id="PF05140">
    <property type="entry name" value="ResB"/>
    <property type="match status" value="1"/>
</dbReference>
<organism evidence="8 9">
    <name type="scientific">Anaeromyxobacter paludicola</name>
    <dbReference type="NCBI Taxonomy" id="2918171"/>
    <lineage>
        <taxon>Bacteria</taxon>
        <taxon>Pseudomonadati</taxon>
        <taxon>Myxococcota</taxon>
        <taxon>Myxococcia</taxon>
        <taxon>Myxococcales</taxon>
        <taxon>Cystobacterineae</taxon>
        <taxon>Anaeromyxobacteraceae</taxon>
        <taxon>Anaeromyxobacter</taxon>
    </lineage>
</organism>
<reference evidence="9" key="1">
    <citation type="journal article" date="2022" name="Int. J. Syst. Evol. Microbiol.">
        <title>Anaeromyxobacter oryzae sp. nov., Anaeromyxobacter diazotrophicus sp. nov. and Anaeromyxobacter paludicola sp. nov., isolated from paddy soils.</title>
        <authorList>
            <person name="Itoh H."/>
            <person name="Xu Z."/>
            <person name="Mise K."/>
            <person name="Masuda Y."/>
            <person name="Ushijima N."/>
            <person name="Hayakawa C."/>
            <person name="Shiratori Y."/>
            <person name="Senoo K."/>
        </authorList>
    </citation>
    <scope>NUCLEOTIDE SEQUENCE [LARGE SCALE GENOMIC DNA]</scope>
    <source>
        <strain evidence="9">Red630</strain>
    </source>
</reference>
<keyword evidence="9" id="KW-1185">Reference proteome</keyword>